<gene>
    <name evidence="1" type="ORF">CLV48_11368</name>
</gene>
<evidence type="ECO:0000313" key="1">
    <source>
        <dbReference type="EMBL" id="PSL01474.1"/>
    </source>
</evidence>
<dbReference type="OrthoDB" id="9811959at2"/>
<dbReference type="Pfam" id="PF05635">
    <property type="entry name" value="23S_rRNA_IVP"/>
    <property type="match status" value="1"/>
</dbReference>
<keyword evidence="2" id="KW-1185">Reference proteome</keyword>
<dbReference type="RefSeq" id="WP_106568655.1">
    <property type="nucleotide sequence ID" value="NZ_PYGF01000013.1"/>
</dbReference>
<dbReference type="InterPro" id="IPR036583">
    <property type="entry name" value="23S_rRNA_IVS_sf"/>
</dbReference>
<evidence type="ECO:0000313" key="2">
    <source>
        <dbReference type="Proteomes" id="UP000240708"/>
    </source>
</evidence>
<dbReference type="Gene3D" id="1.20.1440.60">
    <property type="entry name" value="23S rRNA-intervening sequence"/>
    <property type="match status" value="1"/>
</dbReference>
<reference evidence="1 2" key="1">
    <citation type="submission" date="2018-03" db="EMBL/GenBank/DDBJ databases">
        <title>Genomic Encyclopedia of Archaeal and Bacterial Type Strains, Phase II (KMG-II): from individual species to whole genera.</title>
        <authorList>
            <person name="Goeker M."/>
        </authorList>
    </citation>
    <scope>NUCLEOTIDE SEQUENCE [LARGE SCALE GENOMIC DNA]</scope>
    <source>
        <strain evidence="1 2">DSM 28057</strain>
    </source>
</reference>
<dbReference type="SUPFAM" id="SSF158446">
    <property type="entry name" value="IVS-encoded protein-like"/>
    <property type="match status" value="1"/>
</dbReference>
<organism evidence="1 2">
    <name type="scientific">Cecembia rubra</name>
    <dbReference type="NCBI Taxonomy" id="1485585"/>
    <lineage>
        <taxon>Bacteria</taxon>
        <taxon>Pseudomonadati</taxon>
        <taxon>Bacteroidota</taxon>
        <taxon>Cytophagia</taxon>
        <taxon>Cytophagales</taxon>
        <taxon>Cyclobacteriaceae</taxon>
        <taxon>Cecembia</taxon>
    </lineage>
</organism>
<dbReference type="InterPro" id="IPR012657">
    <property type="entry name" value="23S_rRNA-intervening_sequence"/>
</dbReference>
<dbReference type="AlphaFoldDB" id="A0A2P8DWA7"/>
<sequence length="130" mass="15325">MGENKDYIKLEDLEVYQLARELSKKAWSIYSNLNWQMKKIMGDQFIESSDSIGANIAEAYGRYHYLDRIRFLYNSRGSKLESVNHWLSLMHERGVISDFEFNDARDTAEKLAVKLNNYIKSIYNSKNELK</sequence>
<dbReference type="Proteomes" id="UP000240708">
    <property type="component" value="Unassembled WGS sequence"/>
</dbReference>
<dbReference type="NCBIfam" id="TIGR02436">
    <property type="entry name" value="four helix bundle protein"/>
    <property type="match status" value="1"/>
</dbReference>
<dbReference type="PANTHER" id="PTHR38471:SF2">
    <property type="entry name" value="FOUR HELIX BUNDLE PROTEIN"/>
    <property type="match status" value="1"/>
</dbReference>
<proteinExistence type="predicted"/>
<dbReference type="PANTHER" id="PTHR38471">
    <property type="entry name" value="FOUR HELIX BUNDLE PROTEIN"/>
    <property type="match status" value="1"/>
</dbReference>
<dbReference type="EMBL" id="PYGF01000013">
    <property type="protein sequence ID" value="PSL01474.1"/>
    <property type="molecule type" value="Genomic_DNA"/>
</dbReference>
<comment type="caution">
    <text evidence="1">The sequence shown here is derived from an EMBL/GenBank/DDBJ whole genome shotgun (WGS) entry which is preliminary data.</text>
</comment>
<name>A0A2P8DWA7_9BACT</name>
<accession>A0A2P8DWA7</accession>
<protein>
    <submittedName>
        <fullName evidence="1">Four helix bundle protein</fullName>
    </submittedName>
</protein>